<evidence type="ECO:0000256" key="2">
    <source>
        <dbReference type="SAM" id="Phobius"/>
    </source>
</evidence>
<evidence type="ECO:0000256" key="1">
    <source>
        <dbReference type="SAM" id="MobiDB-lite"/>
    </source>
</evidence>
<dbReference type="Proteomes" id="UP000185628">
    <property type="component" value="Unassembled WGS sequence"/>
</dbReference>
<comment type="caution">
    <text evidence="4">The sequence shown here is derived from an EMBL/GenBank/DDBJ whole genome shotgun (WGS) entry which is preliminary data.</text>
</comment>
<feature type="transmembrane region" description="Helical" evidence="2">
    <location>
        <begin position="311"/>
        <end position="330"/>
    </location>
</feature>
<gene>
    <name evidence="4" type="ORF">BSZ39_04750</name>
</gene>
<dbReference type="SUPFAM" id="SSF81606">
    <property type="entry name" value="PP2C-like"/>
    <property type="match status" value="1"/>
</dbReference>
<evidence type="ECO:0000259" key="3">
    <source>
        <dbReference type="PROSITE" id="PS51746"/>
    </source>
</evidence>
<dbReference type="RefSeq" id="WP_073716233.1">
    <property type="nucleotide sequence ID" value="NZ_MQVR01000019.1"/>
</dbReference>
<dbReference type="SMART" id="SM00331">
    <property type="entry name" value="PP2C_SIG"/>
    <property type="match status" value="1"/>
</dbReference>
<dbReference type="OrthoDB" id="9801841at2"/>
<sequence length="441" mass="46906">MSVQFKYAARSDVGIVRSNNQDSAYAGPHLLVLADGMGGPAGGDIASSVAVAHLAPLDDDVPSADDLIDQLRDAVESAHDELMNRSDTDPDLEGLGTTCIAILRSGTKLGMVHIGDSRAYLLREGELKQLTTDHTYVQHLVDTGRISAEDAEHHPMRNMILRALGDTDGEVLLDTSVREAHPADRWLLASDGLFGVVSHETITETLLEIADVGDCADELINLALRAGAPDNVTVIVCDTVETNSLRDGAQPSTVPQIVGAAATDRLARTRASEFSGAAGRAAKLRPSRELDESEEDTAAPRHRGRIIGRTLGALLIAIIVIGSLAAGYSWTRTQFYVAEDDGVVTVFQGIPQRLGPLALSDIHHRTDIAVADLPTYAKERLATPTTRSSLAEAEAIVENFRDLLTPPSSGGTQPAPAPAQSEEPTDSPSSRAAHPEVPWLL</sequence>
<accession>A0A1Q5Q3S7</accession>
<dbReference type="GO" id="GO:0004722">
    <property type="term" value="F:protein serine/threonine phosphatase activity"/>
    <property type="evidence" value="ECO:0007669"/>
    <property type="project" value="InterPro"/>
</dbReference>
<feature type="region of interest" description="Disordered" evidence="1">
    <location>
        <begin position="402"/>
        <end position="441"/>
    </location>
</feature>
<keyword evidence="2" id="KW-0472">Membrane</keyword>
<feature type="domain" description="PPM-type phosphatase" evidence="3">
    <location>
        <begin position="6"/>
        <end position="239"/>
    </location>
</feature>
<evidence type="ECO:0000313" key="4">
    <source>
        <dbReference type="EMBL" id="OKL54342.1"/>
    </source>
</evidence>
<organism evidence="4 5">
    <name type="scientific">Bowdeniella nasicola</name>
    <dbReference type="NCBI Taxonomy" id="208480"/>
    <lineage>
        <taxon>Bacteria</taxon>
        <taxon>Bacillati</taxon>
        <taxon>Actinomycetota</taxon>
        <taxon>Actinomycetes</taxon>
        <taxon>Actinomycetales</taxon>
        <taxon>Actinomycetaceae</taxon>
        <taxon>Bowdeniella</taxon>
    </lineage>
</organism>
<dbReference type="SMART" id="SM00332">
    <property type="entry name" value="PP2Cc"/>
    <property type="match status" value="1"/>
</dbReference>
<dbReference type="CDD" id="cd00143">
    <property type="entry name" value="PP2Cc"/>
    <property type="match status" value="1"/>
</dbReference>
<dbReference type="PROSITE" id="PS51746">
    <property type="entry name" value="PPM_2"/>
    <property type="match status" value="1"/>
</dbReference>
<evidence type="ECO:0000313" key="5">
    <source>
        <dbReference type="Proteomes" id="UP000185628"/>
    </source>
</evidence>
<dbReference type="PANTHER" id="PTHR13832">
    <property type="entry name" value="PROTEIN PHOSPHATASE 2C"/>
    <property type="match status" value="1"/>
</dbReference>
<keyword evidence="5" id="KW-1185">Reference proteome</keyword>
<dbReference type="Pfam" id="PF00481">
    <property type="entry name" value="PP2C"/>
    <property type="match status" value="1"/>
</dbReference>
<dbReference type="Gene3D" id="3.60.40.10">
    <property type="entry name" value="PPM-type phosphatase domain"/>
    <property type="match status" value="1"/>
</dbReference>
<name>A0A1Q5Q3S7_9ACTO</name>
<reference evidence="5" key="1">
    <citation type="submission" date="2016-12" db="EMBL/GenBank/DDBJ databases">
        <authorList>
            <person name="Meng X."/>
        </authorList>
    </citation>
    <scope>NUCLEOTIDE SEQUENCE [LARGE SCALE GENOMIC DNA]</scope>
    <source>
        <strain evidence="5">DSM 19116</strain>
    </source>
</reference>
<dbReference type="STRING" id="208480.SAMN02910418_01758"/>
<dbReference type="InterPro" id="IPR001932">
    <property type="entry name" value="PPM-type_phosphatase-like_dom"/>
</dbReference>
<proteinExistence type="predicted"/>
<dbReference type="InterPro" id="IPR036457">
    <property type="entry name" value="PPM-type-like_dom_sf"/>
</dbReference>
<protein>
    <recommendedName>
        <fullName evidence="3">PPM-type phosphatase domain-containing protein</fullName>
    </recommendedName>
</protein>
<dbReference type="AlphaFoldDB" id="A0A1Q5Q3S7"/>
<dbReference type="InterPro" id="IPR015655">
    <property type="entry name" value="PP2C"/>
</dbReference>
<keyword evidence="2" id="KW-1133">Transmembrane helix</keyword>
<feature type="region of interest" description="Disordered" evidence="1">
    <location>
        <begin position="277"/>
        <end position="301"/>
    </location>
</feature>
<dbReference type="PANTHER" id="PTHR13832:SF827">
    <property type="entry name" value="PROTEIN PHOSPHATASE 1L"/>
    <property type="match status" value="1"/>
</dbReference>
<keyword evidence="2" id="KW-0812">Transmembrane</keyword>
<dbReference type="EMBL" id="MQVR01000019">
    <property type="protein sequence ID" value="OKL54342.1"/>
    <property type="molecule type" value="Genomic_DNA"/>
</dbReference>